<dbReference type="GO" id="GO:0006207">
    <property type="term" value="P:'de novo' pyrimidine nucleobase biosynthetic process"/>
    <property type="evidence" value="ECO:0007669"/>
    <property type="project" value="InterPro"/>
</dbReference>
<evidence type="ECO:0000256" key="2">
    <source>
        <dbReference type="ARBA" id="ARBA00011018"/>
    </source>
</evidence>
<dbReference type="SUPFAM" id="SSF51366">
    <property type="entry name" value="Ribulose-phoshate binding barrel"/>
    <property type="match status" value="2"/>
</dbReference>
<dbReference type="PANTHER" id="PTHR32119">
    <property type="entry name" value="OROTIDINE 5'-PHOSPHATE DECARBOXYLASE"/>
    <property type="match status" value="1"/>
</dbReference>
<comment type="similarity">
    <text evidence="2">Belongs to the OMP decarboxylase family.</text>
</comment>
<dbReference type="GO" id="GO:0044205">
    <property type="term" value="P:'de novo' UMP biosynthetic process"/>
    <property type="evidence" value="ECO:0007669"/>
    <property type="project" value="UniProtKB-UniPathway"/>
</dbReference>
<comment type="pathway">
    <text evidence="1">Pyrimidine metabolism; UMP biosynthesis via de novo pathway; UMP from orotate: step 2/2.</text>
</comment>
<dbReference type="GO" id="GO:0004590">
    <property type="term" value="F:orotidine-5'-phosphate decarboxylase activity"/>
    <property type="evidence" value="ECO:0007669"/>
    <property type="project" value="UniProtKB-EC"/>
</dbReference>
<name>A0A8H6F776_9LECA</name>
<dbReference type="GO" id="GO:0005829">
    <property type="term" value="C:cytosol"/>
    <property type="evidence" value="ECO:0007669"/>
    <property type="project" value="TreeGrafter"/>
</dbReference>
<dbReference type="EMBL" id="JACCJB010000024">
    <property type="protein sequence ID" value="KAF6217897.1"/>
    <property type="molecule type" value="Genomic_DNA"/>
</dbReference>
<evidence type="ECO:0000256" key="4">
    <source>
        <dbReference type="ARBA" id="ARBA00021923"/>
    </source>
</evidence>
<evidence type="ECO:0000256" key="9">
    <source>
        <dbReference type="ARBA" id="ARBA00033428"/>
    </source>
</evidence>
<accession>A0A8H6F776</accession>
<dbReference type="Proteomes" id="UP000593566">
    <property type="component" value="Unassembled WGS sequence"/>
</dbReference>
<evidence type="ECO:0000256" key="8">
    <source>
        <dbReference type="ARBA" id="ARBA00031744"/>
    </source>
</evidence>
<sequence length="424" mass="45678">MVQTLPTLSSQTRSTMASEKHSILSLPFSTRAEQPNTSPLATYLLSLISIKRSNLCVSADVHTTYDLLSVAEEVGDSICVLKTHADIIDDWSEKTIRGLGEISRRKHFLLFEDRKLGDIGNTIQSQYTRGPLAICTWAHLTNAHLLPGPSIVPLLYSAASSCLTSLNQSVDTTITAGTPRLSLDSSNAADSPDRPSSIFTSTSVTSTSPAPSFPVASPTSPNSSTSASPPQTLFSHTRRKGRAGSLTTATTTISQTFEPTSPRHPVSLMHSLSMGEDSDEPQTKQKALEELGPPPHARGLLLLAEMSSAGNLLTPEYTTACIKAARENQDFVLGFVAQRSLNQEADDAFLTFAPGVSLPKEGDELVKGDGKGQQYRGPKQVVGRDGVDVVIVGRGVLGAMDREREAERYRKAAWEAYEGRIGRR</sequence>
<evidence type="ECO:0000256" key="3">
    <source>
        <dbReference type="ARBA" id="ARBA00012321"/>
    </source>
</evidence>
<evidence type="ECO:0000256" key="7">
    <source>
        <dbReference type="ARBA" id="ARBA00023239"/>
    </source>
</evidence>
<protein>
    <recommendedName>
        <fullName evidence="4">Orotidine 5'-phosphate decarboxylase</fullName>
        <ecNumber evidence="3">4.1.1.23</ecNumber>
    </recommendedName>
    <alternativeName>
        <fullName evidence="9">OMP decarboxylase</fullName>
    </alternativeName>
    <alternativeName>
        <fullName evidence="8">Uridine 5'-monophosphate synthase</fullName>
    </alternativeName>
</protein>
<evidence type="ECO:0000313" key="15">
    <source>
        <dbReference type="Proteomes" id="UP000593566"/>
    </source>
</evidence>
<feature type="binding site" evidence="11">
    <location>
        <position position="60"/>
    </location>
    <ligand>
        <name>substrate</name>
    </ligand>
</feature>
<dbReference type="InterPro" id="IPR001754">
    <property type="entry name" value="OMPdeCOase_dom"/>
</dbReference>
<evidence type="ECO:0000256" key="1">
    <source>
        <dbReference type="ARBA" id="ARBA00004861"/>
    </source>
</evidence>
<dbReference type="InterPro" id="IPR014732">
    <property type="entry name" value="OMPdecase"/>
</dbReference>
<evidence type="ECO:0000256" key="11">
    <source>
        <dbReference type="PIRSR" id="PIRSR614732-2"/>
    </source>
</evidence>
<dbReference type="GeneID" id="59334710"/>
<dbReference type="RefSeq" id="XP_037147332.1">
    <property type="nucleotide sequence ID" value="XM_037297207.1"/>
</dbReference>
<feature type="active site" description="For OMPdecase activity" evidence="10">
    <location>
        <position position="118"/>
    </location>
</feature>
<evidence type="ECO:0000313" key="14">
    <source>
        <dbReference type="EMBL" id="KAF6217897.1"/>
    </source>
</evidence>
<dbReference type="AlphaFoldDB" id="A0A8H6F776"/>
<evidence type="ECO:0000256" key="12">
    <source>
        <dbReference type="SAM" id="MobiDB-lite"/>
    </source>
</evidence>
<dbReference type="PROSITE" id="PS00156">
    <property type="entry name" value="OMPDECASE"/>
    <property type="match status" value="1"/>
</dbReference>
<organism evidence="14 15">
    <name type="scientific">Letharia lupina</name>
    <dbReference type="NCBI Taxonomy" id="560253"/>
    <lineage>
        <taxon>Eukaryota</taxon>
        <taxon>Fungi</taxon>
        <taxon>Dikarya</taxon>
        <taxon>Ascomycota</taxon>
        <taxon>Pezizomycotina</taxon>
        <taxon>Lecanoromycetes</taxon>
        <taxon>OSLEUM clade</taxon>
        <taxon>Lecanoromycetidae</taxon>
        <taxon>Lecanorales</taxon>
        <taxon>Lecanorineae</taxon>
        <taxon>Parmeliaceae</taxon>
        <taxon>Letharia</taxon>
    </lineage>
</organism>
<feature type="active site" description="For OMPdecase activity" evidence="10">
    <location>
        <position position="113"/>
    </location>
</feature>
<feature type="binding site" evidence="11">
    <location>
        <position position="82"/>
    </location>
    <ligand>
        <name>substrate</name>
    </ligand>
</feature>
<keyword evidence="15" id="KW-1185">Reference proteome</keyword>
<dbReference type="InterPro" id="IPR018089">
    <property type="entry name" value="OMPdecase_AS"/>
</dbReference>
<dbReference type="SMART" id="SM00934">
    <property type="entry name" value="OMPdecase"/>
    <property type="match status" value="1"/>
</dbReference>
<feature type="active site" description="For OMPdecase activity" evidence="10">
    <location>
        <position position="115"/>
    </location>
</feature>
<evidence type="ECO:0000259" key="13">
    <source>
        <dbReference type="SMART" id="SM00934"/>
    </source>
</evidence>
<keyword evidence="6" id="KW-0665">Pyrimidine biosynthesis</keyword>
<evidence type="ECO:0000256" key="6">
    <source>
        <dbReference type="ARBA" id="ARBA00022975"/>
    </source>
</evidence>
<comment type="caution">
    <text evidence="14">The sequence shown here is derived from an EMBL/GenBank/DDBJ whole genome shotgun (WGS) entry which is preliminary data.</text>
</comment>
<feature type="domain" description="Orotidine 5'-phosphate decarboxylase" evidence="13">
    <location>
        <begin position="54"/>
        <end position="409"/>
    </location>
</feature>
<evidence type="ECO:0000256" key="10">
    <source>
        <dbReference type="PIRSR" id="PIRSR614732-1"/>
    </source>
</evidence>
<proteinExistence type="inferred from homology"/>
<dbReference type="UniPathway" id="UPA00070">
    <property type="reaction ID" value="UER00120"/>
</dbReference>
<dbReference type="InterPro" id="IPR011060">
    <property type="entry name" value="RibuloseP-bd_barrel"/>
</dbReference>
<feature type="compositionally biased region" description="Low complexity" evidence="12">
    <location>
        <begin position="195"/>
        <end position="230"/>
    </location>
</feature>
<dbReference type="Gene3D" id="3.20.20.70">
    <property type="entry name" value="Aldolase class I"/>
    <property type="match status" value="2"/>
</dbReference>
<keyword evidence="5" id="KW-0210">Decarboxylase</keyword>
<dbReference type="Pfam" id="PF00215">
    <property type="entry name" value="OMPdecase"/>
    <property type="match status" value="2"/>
</dbReference>
<reference evidence="14 15" key="1">
    <citation type="journal article" date="2020" name="Genomics">
        <title>Complete, high-quality genomes from long-read metagenomic sequencing of two wolf lichen thalli reveals enigmatic genome architecture.</title>
        <authorList>
            <person name="McKenzie S.K."/>
            <person name="Walston R.F."/>
            <person name="Allen J.L."/>
        </authorList>
    </citation>
    <scope>NUCLEOTIDE SEQUENCE [LARGE SCALE GENOMIC DNA]</scope>
    <source>
        <strain evidence="14">WasteWater1</strain>
    </source>
</reference>
<dbReference type="EC" id="4.1.1.23" evidence="3"/>
<feature type="region of interest" description="Disordered" evidence="12">
    <location>
        <begin position="177"/>
        <end position="286"/>
    </location>
</feature>
<gene>
    <name evidence="14" type="ORF">HO133_006309</name>
</gene>
<keyword evidence="7" id="KW-0456">Lyase</keyword>
<dbReference type="PANTHER" id="PTHR32119:SF2">
    <property type="entry name" value="OROTIDINE 5'-PHOSPHATE DECARBOXYLASE"/>
    <property type="match status" value="1"/>
</dbReference>
<evidence type="ECO:0000256" key="5">
    <source>
        <dbReference type="ARBA" id="ARBA00022793"/>
    </source>
</evidence>
<dbReference type="InterPro" id="IPR013785">
    <property type="entry name" value="Aldolase_TIM"/>
</dbReference>